<evidence type="ECO:0000256" key="1">
    <source>
        <dbReference type="ARBA" id="ARBA00004141"/>
    </source>
</evidence>
<feature type="transmembrane region" description="Helical" evidence="8">
    <location>
        <begin position="355"/>
        <end position="374"/>
    </location>
</feature>
<keyword evidence="3" id="KW-0677">Repeat</keyword>
<dbReference type="AlphaFoldDB" id="A0AAW2YF17"/>
<proteinExistence type="predicted"/>
<name>A0AAW2YF17_9LAMI</name>
<evidence type="ECO:0000256" key="6">
    <source>
        <dbReference type="ARBA" id="ARBA00023136"/>
    </source>
</evidence>
<protein>
    <recommendedName>
        <fullName evidence="9">PGG domain-containing protein</fullName>
    </recommendedName>
</protein>
<dbReference type="PROSITE" id="PS50297">
    <property type="entry name" value="ANK_REP_REGION"/>
    <property type="match status" value="1"/>
</dbReference>
<organism evidence="10">
    <name type="scientific">Sesamum latifolium</name>
    <dbReference type="NCBI Taxonomy" id="2727402"/>
    <lineage>
        <taxon>Eukaryota</taxon>
        <taxon>Viridiplantae</taxon>
        <taxon>Streptophyta</taxon>
        <taxon>Embryophyta</taxon>
        <taxon>Tracheophyta</taxon>
        <taxon>Spermatophyta</taxon>
        <taxon>Magnoliopsida</taxon>
        <taxon>eudicotyledons</taxon>
        <taxon>Gunneridae</taxon>
        <taxon>Pentapetalae</taxon>
        <taxon>asterids</taxon>
        <taxon>lamiids</taxon>
        <taxon>Lamiales</taxon>
        <taxon>Pedaliaceae</taxon>
        <taxon>Sesamum</taxon>
    </lineage>
</organism>
<dbReference type="SMART" id="SM00248">
    <property type="entry name" value="ANK"/>
    <property type="match status" value="5"/>
</dbReference>
<gene>
    <name evidence="10" type="ORF">Slati_0317500</name>
</gene>
<dbReference type="InterPro" id="IPR002110">
    <property type="entry name" value="Ankyrin_rpt"/>
</dbReference>
<feature type="transmembrane region" description="Helical" evidence="8">
    <location>
        <begin position="422"/>
        <end position="440"/>
    </location>
</feature>
<evidence type="ECO:0000256" key="8">
    <source>
        <dbReference type="SAM" id="Phobius"/>
    </source>
</evidence>
<evidence type="ECO:0000256" key="5">
    <source>
        <dbReference type="ARBA" id="ARBA00023043"/>
    </source>
</evidence>
<comment type="caution">
    <text evidence="10">The sequence shown here is derived from an EMBL/GenBank/DDBJ whole genome shotgun (WGS) entry which is preliminary data.</text>
</comment>
<evidence type="ECO:0000256" key="2">
    <source>
        <dbReference type="ARBA" id="ARBA00022692"/>
    </source>
</evidence>
<evidence type="ECO:0000256" key="3">
    <source>
        <dbReference type="ARBA" id="ARBA00022737"/>
    </source>
</evidence>
<dbReference type="Pfam" id="PF12796">
    <property type="entry name" value="Ank_2"/>
    <property type="match status" value="2"/>
</dbReference>
<evidence type="ECO:0000256" key="7">
    <source>
        <dbReference type="PROSITE-ProRule" id="PRU00023"/>
    </source>
</evidence>
<evidence type="ECO:0000259" key="9">
    <source>
        <dbReference type="Pfam" id="PF13962"/>
    </source>
</evidence>
<keyword evidence="4 8" id="KW-1133">Transmembrane helix</keyword>
<dbReference type="PROSITE" id="PS50088">
    <property type="entry name" value="ANK_REPEAT"/>
    <property type="match status" value="1"/>
</dbReference>
<feature type="domain" description="PGG" evidence="9">
    <location>
        <begin position="287"/>
        <end position="408"/>
    </location>
</feature>
<dbReference type="Pfam" id="PF13962">
    <property type="entry name" value="PGG"/>
    <property type="match status" value="1"/>
</dbReference>
<keyword evidence="6 8" id="KW-0472">Membrane</keyword>
<keyword evidence="5 7" id="KW-0040">ANK repeat</keyword>
<dbReference type="GO" id="GO:0005886">
    <property type="term" value="C:plasma membrane"/>
    <property type="evidence" value="ECO:0007669"/>
    <property type="project" value="TreeGrafter"/>
</dbReference>
<feature type="repeat" description="ANK" evidence="7">
    <location>
        <begin position="71"/>
        <end position="98"/>
    </location>
</feature>
<dbReference type="SUPFAM" id="SSF48403">
    <property type="entry name" value="Ankyrin repeat"/>
    <property type="match status" value="1"/>
</dbReference>
<keyword evidence="2 8" id="KW-0812">Transmembrane</keyword>
<accession>A0AAW2YF17</accession>
<evidence type="ECO:0000313" key="10">
    <source>
        <dbReference type="EMBL" id="KAL0464299.1"/>
    </source>
</evidence>
<evidence type="ECO:0000256" key="4">
    <source>
        <dbReference type="ARBA" id="ARBA00022989"/>
    </source>
</evidence>
<sequence>MEKRLYKATIEGNTESLVKLFQHDALILDRSTSTTAHLETPLHIAAMLGYEQFAIELLKLKPGLAQELDARRSSPLHLASLKGHVGIVKALLLTNPDMCFAYDRDGKNPLHVAAMMGRIDALKETVRVRPDAAHALVNRGETILHLCVQYCQFEALKLLLETVDFHDLINSKDKNGNTILHLAVADKQVETTDFLLSVAAIEVNALNFSGMTAIDILIQRKRDMRDIEMEDSLRRAGASVVKEENTPPVFAHHAMPNRSLFQQPVCICSPTNLPKYAWTNSLKNQDDWLEKKRSALMVVASLIATMAFQVGISPPEKALEENSNTADLGNSPHGSHDAQYYLTIIYTYLKTHPRFYMVNTTSFIASLSIIFLLMSGLPIKGRAFMWILMVMTWIAITAIALTYAVSVILLTPSAQEDSTRNVLGITVFIWICQITLLLLGHTLRMIVKMMKVVIRPFRVRRKALDSSLLRNNFHV</sequence>
<reference evidence="10" key="1">
    <citation type="submission" date="2020-06" db="EMBL/GenBank/DDBJ databases">
        <authorList>
            <person name="Li T."/>
            <person name="Hu X."/>
            <person name="Zhang T."/>
            <person name="Song X."/>
            <person name="Zhang H."/>
            <person name="Dai N."/>
            <person name="Sheng W."/>
            <person name="Hou X."/>
            <person name="Wei L."/>
        </authorList>
    </citation>
    <scope>NUCLEOTIDE SEQUENCE</scope>
    <source>
        <strain evidence="10">KEN1</strain>
        <tissue evidence="10">Leaf</tissue>
    </source>
</reference>
<dbReference type="Gene3D" id="1.25.40.20">
    <property type="entry name" value="Ankyrin repeat-containing domain"/>
    <property type="match status" value="1"/>
</dbReference>
<comment type="subcellular location">
    <subcellularLocation>
        <location evidence="1">Membrane</location>
        <topology evidence="1">Multi-pass membrane protein</topology>
    </subcellularLocation>
</comment>
<dbReference type="PANTHER" id="PTHR24186:SF37">
    <property type="entry name" value="PGG DOMAIN-CONTAINING PROTEIN"/>
    <property type="match status" value="1"/>
</dbReference>
<reference evidence="10" key="2">
    <citation type="journal article" date="2024" name="Plant">
        <title>Genomic evolution and insights into agronomic trait innovations of Sesamum species.</title>
        <authorList>
            <person name="Miao H."/>
            <person name="Wang L."/>
            <person name="Qu L."/>
            <person name="Liu H."/>
            <person name="Sun Y."/>
            <person name="Le M."/>
            <person name="Wang Q."/>
            <person name="Wei S."/>
            <person name="Zheng Y."/>
            <person name="Lin W."/>
            <person name="Duan Y."/>
            <person name="Cao H."/>
            <person name="Xiong S."/>
            <person name="Wang X."/>
            <person name="Wei L."/>
            <person name="Li C."/>
            <person name="Ma Q."/>
            <person name="Ju M."/>
            <person name="Zhao R."/>
            <person name="Li G."/>
            <person name="Mu C."/>
            <person name="Tian Q."/>
            <person name="Mei H."/>
            <person name="Zhang T."/>
            <person name="Gao T."/>
            <person name="Zhang H."/>
        </authorList>
    </citation>
    <scope>NUCLEOTIDE SEQUENCE</scope>
    <source>
        <strain evidence="10">KEN1</strain>
    </source>
</reference>
<feature type="transmembrane region" description="Helical" evidence="8">
    <location>
        <begin position="386"/>
        <end position="410"/>
    </location>
</feature>
<dbReference type="InterPro" id="IPR026961">
    <property type="entry name" value="PGG_dom"/>
</dbReference>
<dbReference type="PANTHER" id="PTHR24186">
    <property type="entry name" value="PROTEIN PHOSPHATASE 1 REGULATORY SUBUNIT"/>
    <property type="match status" value="1"/>
</dbReference>
<dbReference type="EMBL" id="JACGWN010000001">
    <property type="protein sequence ID" value="KAL0464299.1"/>
    <property type="molecule type" value="Genomic_DNA"/>
</dbReference>
<dbReference type="InterPro" id="IPR036770">
    <property type="entry name" value="Ankyrin_rpt-contain_sf"/>
</dbReference>